<proteinExistence type="predicted"/>
<organism evidence="1">
    <name type="scientific">Methylobacterium bullatum</name>
    <dbReference type="NCBI Taxonomy" id="570505"/>
    <lineage>
        <taxon>Bacteria</taxon>
        <taxon>Pseudomonadati</taxon>
        <taxon>Pseudomonadota</taxon>
        <taxon>Alphaproteobacteria</taxon>
        <taxon>Hyphomicrobiales</taxon>
        <taxon>Methylobacteriaceae</taxon>
        <taxon>Methylobacterium</taxon>
    </lineage>
</organism>
<dbReference type="RefSeq" id="WP_339159015.1">
    <property type="nucleotide sequence ID" value="NZ_LR743510.1"/>
</dbReference>
<accession>A0A679JY73</accession>
<protein>
    <submittedName>
        <fullName evidence="1">Uncharacterized protein</fullName>
    </submittedName>
</protein>
<gene>
    <name evidence="1" type="ORF">MBLL_00422</name>
</gene>
<evidence type="ECO:0000313" key="1">
    <source>
        <dbReference type="EMBL" id="CAA2136957.1"/>
    </source>
</evidence>
<dbReference type="EMBL" id="LR743510">
    <property type="protein sequence ID" value="CAA2136957.1"/>
    <property type="molecule type" value="Genomic_DNA"/>
</dbReference>
<reference evidence="1" key="1">
    <citation type="submission" date="2019-12" db="EMBL/GenBank/DDBJ databases">
        <authorList>
            <person name="Cremers G."/>
        </authorList>
    </citation>
    <scope>NUCLEOTIDE SEQUENCE</scope>
    <source>
        <strain evidence="1">Mbul2</strain>
        <plasmid evidence="1">1</plasmid>
    </source>
</reference>
<keyword evidence="1" id="KW-0614">Plasmid</keyword>
<sequence>MENEIMQRLAAQERLLYAILASLADPETEGSGFDDLVETLSDLTMAVADVTEAVRVLRGSVCGRPPVTGVP</sequence>
<name>A0A679JY73_9HYPH</name>
<geneLocation type="plasmid" evidence="1">
    <name>1</name>
</geneLocation>
<dbReference type="AlphaFoldDB" id="A0A679JY73"/>